<evidence type="ECO:0000313" key="3">
    <source>
        <dbReference type="EMBL" id="EFO85294.1"/>
    </source>
</evidence>
<dbReference type="Pfam" id="PF07707">
    <property type="entry name" value="BACK"/>
    <property type="match status" value="1"/>
</dbReference>
<dbReference type="SMART" id="SM00612">
    <property type="entry name" value="Kelch"/>
    <property type="match status" value="5"/>
</dbReference>
<reference evidence="3" key="1">
    <citation type="submission" date="2007-07" db="EMBL/GenBank/DDBJ databases">
        <title>PCAP assembly of the Caenorhabditis remanei genome.</title>
        <authorList>
            <consortium name="The Caenorhabditis remanei Sequencing Consortium"/>
            <person name="Wilson R.K."/>
        </authorList>
    </citation>
    <scope>NUCLEOTIDE SEQUENCE [LARGE SCALE GENOMIC DNA]</scope>
    <source>
        <strain evidence="3">PB4641</strain>
    </source>
</reference>
<dbReference type="Pfam" id="PF24681">
    <property type="entry name" value="Kelch_KLHDC2_KLHL20_DRC7"/>
    <property type="match status" value="1"/>
</dbReference>
<accession>E3N3U0</accession>
<dbReference type="InterPro" id="IPR006652">
    <property type="entry name" value="Kelch_1"/>
</dbReference>
<dbReference type="FunCoup" id="E3N3U0">
    <property type="interactions" value="249"/>
</dbReference>
<feature type="region of interest" description="Disordered" evidence="2">
    <location>
        <begin position="558"/>
        <end position="579"/>
    </location>
</feature>
<keyword evidence="1" id="KW-0880">Kelch repeat</keyword>
<sequence length="579" mass="66291">MRFCNSGLTTNEKSDVAIVSKEGERFEVKLFESEIARELNYLGAVSPRSLQKNILVPFSSNTVKYLLGLVKVSDCIEEEDWFGLEKSLEEIAGFGSQPNYPKIRSTKEAICDHILSTLDDCNCFLLHKKFRQFDCQSHANKSLEYILYNLIRMVMIDGVIDVEFFRLPHEELTELLDNDGVNLDKEVYVVGVIDKWISADFRNREKFRPMLMSTVRVLSLDEEVLMNTSNSFSQYHLSKKKPRKTCDLIMIVGGWLHRQACDRIEWFDPDSKEWKVSQQRLPMPLAYHGAAIIEGMLYVFGGSNGVRTRCETWKLSSLTWKWEKCDNMLEPRNYISNSSVVYDDKIYVFGGQNFREITRVATRSRTGEVYDPKTNRWTSTGSLHDMRSDCAAAVFDNQIYVCGGFNGDNILSTVEVYNPIGDFFSRYIDLPFPITGHCLVTHQEHLFVVGGFNGAQRLNKIWMWNRKGEWQERSEKLVFGRSTSAACSYKGWIVSVAGYTERVESTCEILLPTPDAARFGSIPPIPRAKSALKVLHAQNWRRRLENRGVVEAHLAMSEDDYDDEDGETTSYMSRSDGTG</sequence>
<dbReference type="OrthoDB" id="5775046at2759"/>
<evidence type="ECO:0000256" key="2">
    <source>
        <dbReference type="SAM" id="MobiDB-lite"/>
    </source>
</evidence>
<dbReference type="AlphaFoldDB" id="E3N3U0"/>
<evidence type="ECO:0000313" key="4">
    <source>
        <dbReference type="Proteomes" id="UP000008281"/>
    </source>
</evidence>
<organism evidence="4">
    <name type="scientific">Caenorhabditis remanei</name>
    <name type="common">Caenorhabditis vulgaris</name>
    <dbReference type="NCBI Taxonomy" id="31234"/>
    <lineage>
        <taxon>Eukaryota</taxon>
        <taxon>Metazoa</taxon>
        <taxon>Ecdysozoa</taxon>
        <taxon>Nematoda</taxon>
        <taxon>Chromadorea</taxon>
        <taxon>Rhabditida</taxon>
        <taxon>Rhabditina</taxon>
        <taxon>Rhabditomorpha</taxon>
        <taxon>Rhabditoidea</taxon>
        <taxon>Rhabditidae</taxon>
        <taxon>Peloderinae</taxon>
        <taxon>Caenorhabditis</taxon>
    </lineage>
</organism>
<dbReference type="EMBL" id="DS268522">
    <property type="protein sequence ID" value="EFO85294.1"/>
    <property type="molecule type" value="Genomic_DNA"/>
</dbReference>
<dbReference type="Gene3D" id="1.25.40.420">
    <property type="match status" value="1"/>
</dbReference>
<dbReference type="OMA" id="HDMRSDC"/>
<dbReference type="STRING" id="31234.E3N3U0"/>
<dbReference type="Gene3D" id="2.120.10.80">
    <property type="entry name" value="Kelch-type beta propeller"/>
    <property type="match status" value="2"/>
</dbReference>
<protein>
    <submittedName>
        <fullName evidence="3">CRE-SPE-26 protein</fullName>
    </submittedName>
</protein>
<name>E3N3U0_CAERE</name>
<dbReference type="Proteomes" id="UP000008281">
    <property type="component" value="Unassembled WGS sequence"/>
</dbReference>
<proteinExistence type="predicted"/>
<feature type="compositionally biased region" description="Polar residues" evidence="2">
    <location>
        <begin position="568"/>
        <end position="579"/>
    </location>
</feature>
<keyword evidence="4" id="KW-1185">Reference proteome</keyword>
<dbReference type="PANTHER" id="PTHR45632">
    <property type="entry name" value="LD33804P"/>
    <property type="match status" value="1"/>
</dbReference>
<dbReference type="HOGENOM" id="CLU_471929_0_0_1"/>
<dbReference type="InterPro" id="IPR011705">
    <property type="entry name" value="BACK"/>
</dbReference>
<dbReference type="SUPFAM" id="SSF117281">
    <property type="entry name" value="Kelch motif"/>
    <property type="match status" value="1"/>
</dbReference>
<dbReference type="PANTHER" id="PTHR45632:SF30">
    <property type="entry name" value="BTB DOMAIN-CONTAINING PROTEIN"/>
    <property type="match status" value="1"/>
</dbReference>
<gene>
    <name evidence="3" type="primary">Cre-spe-26</name>
    <name evidence="3" type="ORF">CRE_24641</name>
</gene>
<dbReference type="SMART" id="SM00875">
    <property type="entry name" value="BACK"/>
    <property type="match status" value="1"/>
</dbReference>
<dbReference type="Pfam" id="PF01344">
    <property type="entry name" value="Kelch_1"/>
    <property type="match status" value="1"/>
</dbReference>
<dbReference type="InterPro" id="IPR015915">
    <property type="entry name" value="Kelch-typ_b-propeller"/>
</dbReference>
<feature type="compositionally biased region" description="Acidic residues" evidence="2">
    <location>
        <begin position="558"/>
        <end position="567"/>
    </location>
</feature>
<evidence type="ECO:0000256" key="1">
    <source>
        <dbReference type="ARBA" id="ARBA00022441"/>
    </source>
</evidence>
<dbReference type="eggNOG" id="KOG1072">
    <property type="taxonomic scope" value="Eukaryota"/>
</dbReference>